<keyword evidence="2" id="KW-1185">Reference proteome</keyword>
<organism evidence="1 2">
    <name type="scientific">Hyaloscypha hepaticicola</name>
    <dbReference type="NCBI Taxonomy" id="2082293"/>
    <lineage>
        <taxon>Eukaryota</taxon>
        <taxon>Fungi</taxon>
        <taxon>Dikarya</taxon>
        <taxon>Ascomycota</taxon>
        <taxon>Pezizomycotina</taxon>
        <taxon>Leotiomycetes</taxon>
        <taxon>Helotiales</taxon>
        <taxon>Hyaloscyphaceae</taxon>
        <taxon>Hyaloscypha</taxon>
    </lineage>
</organism>
<name>A0A2J6PUE8_9HELO</name>
<dbReference type="AlphaFoldDB" id="A0A2J6PUE8"/>
<dbReference type="Proteomes" id="UP000235672">
    <property type="component" value="Unassembled WGS sequence"/>
</dbReference>
<sequence>MLVIDSENVEDASPQCLEDLARESGILEDIKCIAIYQVTDPVPVRLQLPGPAEVIKLHIRNWPEPPRISRASLLTAQLLTKVSSLSSIPLSKLSVRNFPAFAQTTPSISARLNHDIHQIRCLSSRTTNTSIVPMVPGLAGPRNLNHLRTMVPETFKRLYKRYNHMILRPMGMKRGTKIGIKTRLLRLTITKSPKLNINARWLRNQYGEARYQDEVENFRRFEKQISLHTRRLSVYRARNN</sequence>
<accession>A0A2J6PUE8</accession>
<proteinExistence type="predicted"/>
<gene>
    <name evidence="1" type="ORF">NA56DRAFT_707376</name>
</gene>
<evidence type="ECO:0000313" key="1">
    <source>
        <dbReference type="EMBL" id="PMD17641.1"/>
    </source>
</evidence>
<dbReference type="OrthoDB" id="3550357at2759"/>
<protein>
    <submittedName>
        <fullName evidence="1">Uncharacterized protein</fullName>
    </submittedName>
</protein>
<dbReference type="EMBL" id="KZ613498">
    <property type="protein sequence ID" value="PMD17641.1"/>
    <property type="molecule type" value="Genomic_DNA"/>
</dbReference>
<reference evidence="1 2" key="1">
    <citation type="submission" date="2016-05" db="EMBL/GenBank/DDBJ databases">
        <title>A degradative enzymes factory behind the ericoid mycorrhizal symbiosis.</title>
        <authorList>
            <consortium name="DOE Joint Genome Institute"/>
            <person name="Martino E."/>
            <person name="Morin E."/>
            <person name="Grelet G."/>
            <person name="Kuo A."/>
            <person name="Kohler A."/>
            <person name="Daghino S."/>
            <person name="Barry K."/>
            <person name="Choi C."/>
            <person name="Cichocki N."/>
            <person name="Clum A."/>
            <person name="Copeland A."/>
            <person name="Hainaut M."/>
            <person name="Haridas S."/>
            <person name="Labutti K."/>
            <person name="Lindquist E."/>
            <person name="Lipzen A."/>
            <person name="Khouja H.-R."/>
            <person name="Murat C."/>
            <person name="Ohm R."/>
            <person name="Olson A."/>
            <person name="Spatafora J."/>
            <person name="Veneault-Fourrey C."/>
            <person name="Henrissat B."/>
            <person name="Grigoriev I."/>
            <person name="Martin F."/>
            <person name="Perotto S."/>
        </authorList>
    </citation>
    <scope>NUCLEOTIDE SEQUENCE [LARGE SCALE GENOMIC DNA]</scope>
    <source>
        <strain evidence="1 2">UAMH 7357</strain>
    </source>
</reference>
<evidence type="ECO:0000313" key="2">
    <source>
        <dbReference type="Proteomes" id="UP000235672"/>
    </source>
</evidence>